<dbReference type="AlphaFoldDB" id="A0A1I0R098"/>
<organism evidence="1 2">
    <name type="scientific">Natrinema salifodinae</name>
    <dbReference type="NCBI Taxonomy" id="1202768"/>
    <lineage>
        <taxon>Archaea</taxon>
        <taxon>Methanobacteriati</taxon>
        <taxon>Methanobacteriota</taxon>
        <taxon>Stenosarchaea group</taxon>
        <taxon>Halobacteria</taxon>
        <taxon>Halobacteriales</taxon>
        <taxon>Natrialbaceae</taxon>
        <taxon>Natrinema</taxon>
    </lineage>
</organism>
<dbReference type="STRING" id="1202768.SAMN05216285_4162"/>
<reference evidence="2" key="1">
    <citation type="submission" date="2016-10" db="EMBL/GenBank/DDBJ databases">
        <authorList>
            <person name="Varghese N."/>
        </authorList>
    </citation>
    <scope>NUCLEOTIDE SEQUENCE [LARGE SCALE GENOMIC DNA]</scope>
    <source>
        <strain evidence="2">CGMCC 1.12284</strain>
    </source>
</reference>
<protein>
    <recommendedName>
        <fullName evidence="3">Methyltransferase, FkbM family</fullName>
    </recommendedName>
</protein>
<dbReference type="Proteomes" id="UP000183275">
    <property type="component" value="Unassembled WGS sequence"/>
</dbReference>
<dbReference type="EMBL" id="FOIS01000007">
    <property type="protein sequence ID" value="SEW32875.1"/>
    <property type="molecule type" value="Genomic_DNA"/>
</dbReference>
<proteinExistence type="predicted"/>
<evidence type="ECO:0000313" key="1">
    <source>
        <dbReference type="EMBL" id="SEW32875.1"/>
    </source>
</evidence>
<accession>A0A1I0R098</accession>
<evidence type="ECO:0008006" key="3">
    <source>
        <dbReference type="Google" id="ProtNLM"/>
    </source>
</evidence>
<name>A0A1I0R098_9EURY</name>
<keyword evidence="2" id="KW-1185">Reference proteome</keyword>
<evidence type="ECO:0000313" key="2">
    <source>
        <dbReference type="Proteomes" id="UP000183275"/>
    </source>
</evidence>
<dbReference type="OrthoDB" id="275825at2157"/>
<dbReference type="RefSeq" id="WP_143067758.1">
    <property type="nucleotide sequence ID" value="NZ_FOIS01000007.1"/>
</dbReference>
<dbReference type="InterPro" id="IPR029063">
    <property type="entry name" value="SAM-dependent_MTases_sf"/>
</dbReference>
<gene>
    <name evidence="1" type="ORF">SAMN05216285_4162</name>
</gene>
<dbReference type="SUPFAM" id="SSF53335">
    <property type="entry name" value="S-adenosyl-L-methionine-dependent methyltransferases"/>
    <property type="match status" value="1"/>
</dbReference>
<sequence>MTVATRLIELYRTGGRDELARGIGDWIAVNPPGHLAAQLTQTATLSVDGVSATIAVDSKEDLYRARGHGERDVMADLLAAIEADDVLWDIGANVGTYAVLAALTGATVSRRWASTSTRRPPTPES</sequence>